<evidence type="ECO:0000256" key="3">
    <source>
        <dbReference type="ARBA" id="ARBA00022833"/>
    </source>
</evidence>
<dbReference type="InterPro" id="IPR052819">
    <property type="entry name" value="Chromatin_regulatory_protein"/>
</dbReference>
<feature type="domain" description="PHD-type" evidence="6">
    <location>
        <begin position="156"/>
        <end position="206"/>
    </location>
</feature>
<evidence type="ECO:0000256" key="1">
    <source>
        <dbReference type="ARBA" id="ARBA00022723"/>
    </source>
</evidence>
<gene>
    <name evidence="7" type="ORF">BCR35DRAFT_309871</name>
</gene>
<dbReference type="Gene3D" id="3.30.40.10">
    <property type="entry name" value="Zinc/RING finger domain, C3HC4 (zinc finger)"/>
    <property type="match status" value="2"/>
</dbReference>
<keyword evidence="2 4" id="KW-0863">Zinc-finger</keyword>
<keyword evidence="3" id="KW-0862">Zinc</keyword>
<feature type="compositionally biased region" description="Basic and acidic residues" evidence="5">
    <location>
        <begin position="522"/>
        <end position="531"/>
    </location>
</feature>
<feature type="region of interest" description="Disordered" evidence="5">
    <location>
        <begin position="428"/>
        <end position="458"/>
    </location>
</feature>
<keyword evidence="1" id="KW-0479">Metal-binding</keyword>
<dbReference type="Pfam" id="PF00628">
    <property type="entry name" value="PHD"/>
    <property type="match status" value="2"/>
</dbReference>
<feature type="compositionally biased region" description="Polar residues" evidence="5">
    <location>
        <begin position="431"/>
        <end position="440"/>
    </location>
</feature>
<dbReference type="AlphaFoldDB" id="A0A1Y2DB12"/>
<dbReference type="InParanoid" id="A0A1Y2DB12"/>
<feature type="compositionally biased region" description="Polar residues" evidence="5">
    <location>
        <begin position="1"/>
        <end position="10"/>
    </location>
</feature>
<dbReference type="InterPro" id="IPR011011">
    <property type="entry name" value="Znf_FYVE_PHD"/>
</dbReference>
<evidence type="ECO:0000256" key="5">
    <source>
        <dbReference type="SAM" id="MobiDB-lite"/>
    </source>
</evidence>
<dbReference type="InterPro" id="IPR001965">
    <property type="entry name" value="Znf_PHD"/>
</dbReference>
<dbReference type="SMART" id="SM00249">
    <property type="entry name" value="PHD"/>
    <property type="match status" value="2"/>
</dbReference>
<keyword evidence="8" id="KW-1185">Reference proteome</keyword>
<dbReference type="GO" id="GO:0008270">
    <property type="term" value="F:zinc ion binding"/>
    <property type="evidence" value="ECO:0007669"/>
    <property type="project" value="UniProtKB-KW"/>
</dbReference>
<dbReference type="STRING" id="106004.A0A1Y2DB12"/>
<dbReference type="Proteomes" id="UP000193467">
    <property type="component" value="Unassembled WGS sequence"/>
</dbReference>
<feature type="compositionally biased region" description="Polar residues" evidence="5">
    <location>
        <begin position="557"/>
        <end position="569"/>
    </location>
</feature>
<comment type="caution">
    <text evidence="7">The sequence shown here is derived from an EMBL/GenBank/DDBJ whole genome shotgun (WGS) entry which is preliminary data.</text>
</comment>
<dbReference type="InterPro" id="IPR019787">
    <property type="entry name" value="Znf_PHD-finger"/>
</dbReference>
<proteinExistence type="predicted"/>
<feature type="domain" description="PHD-type" evidence="6">
    <location>
        <begin position="288"/>
        <end position="343"/>
    </location>
</feature>
<feature type="compositionally biased region" description="Polar residues" evidence="5">
    <location>
        <begin position="600"/>
        <end position="609"/>
    </location>
</feature>
<evidence type="ECO:0000313" key="7">
    <source>
        <dbReference type="EMBL" id="ORY56458.1"/>
    </source>
</evidence>
<dbReference type="PROSITE" id="PS50016">
    <property type="entry name" value="ZF_PHD_2"/>
    <property type="match status" value="2"/>
</dbReference>
<evidence type="ECO:0000256" key="2">
    <source>
        <dbReference type="ARBA" id="ARBA00022771"/>
    </source>
</evidence>
<dbReference type="InterPro" id="IPR013083">
    <property type="entry name" value="Znf_RING/FYVE/PHD"/>
</dbReference>
<sequence length="731" mass="77883">MNSETESNSSKRTRVPKKPATALNMDRASSSSASGSAPPTPAASFVTGDPLADQEFAAFGLEAEEAPLPAPPKNAKTEALAAQAAQENGAAALAAGAVAAGGPRTTLRAAAITGPIGRAKRPKNVKFSPAKTGKALARRAANGKGSGDGEVSLPNNDFCDACHGKGHFLCCDGGCLRSFHFTCLEPPLELDDLGDEAWFCKACRAVRNPPAKPPRGFFRELIYKVECENPKAFQLSAEIKSLYKNVTTAPNGDYIDSNEHRPPSKITGRAIGQEDRDGYRVKDKTGRAIVCYNCSETASQAKQRRIISCDFCEQHWHLDCLDPPMTGMPPPTRKWMCPLHSDHILPKKRLPKTTNVVVVNEPRVANNGDIIVVPRQPVRALDDDRYEEMTVSRIRYQVPEDTVILDFWGRLTGAPKSARAPQVAKLVRSGSPDSVGSPLTSMGEVSDADPPEVAKLGYSPYSKRNADLYGRRTPASGVDTSALDHLALLAENAYAELNGSGPSDTPTPATGPSPPGGVVGSDKGKGVDRRPSFGSSGGPPPAKRARQSLAPGAAPIDQSSVSPATSSNAPLAIPPYRAGAVDPSAPLARPHPPAREPSKHSSQTPSEVSVKSKEDLKALMHVRKLLASMDEAGMSAETFAEKKALMTFMDGGAVVPKLAFFKKEDHRQPWDLPWEEQSKSERSKPAGAGESHPQAPKPASSEKSSSERSKPTSSGEEGEARSFEPETYNSR</sequence>
<reference evidence="7 8" key="1">
    <citation type="submission" date="2016-07" db="EMBL/GenBank/DDBJ databases">
        <title>Pervasive Adenine N6-methylation of Active Genes in Fungi.</title>
        <authorList>
            <consortium name="DOE Joint Genome Institute"/>
            <person name="Mondo S.J."/>
            <person name="Dannebaum R.O."/>
            <person name="Kuo R.C."/>
            <person name="Labutti K."/>
            <person name="Haridas S."/>
            <person name="Kuo A."/>
            <person name="Salamov A."/>
            <person name="Ahrendt S.R."/>
            <person name="Lipzen A."/>
            <person name="Sullivan W."/>
            <person name="Andreopoulos W.B."/>
            <person name="Clum A."/>
            <person name="Lindquist E."/>
            <person name="Daum C."/>
            <person name="Ramamoorthy G.K."/>
            <person name="Gryganskyi A."/>
            <person name="Culley D."/>
            <person name="Magnuson J.K."/>
            <person name="James T.Y."/>
            <person name="O'Malley M.A."/>
            <person name="Stajich J.E."/>
            <person name="Spatafora J.W."/>
            <person name="Visel A."/>
            <person name="Grigoriev I.V."/>
        </authorList>
    </citation>
    <scope>NUCLEOTIDE SEQUENCE [LARGE SCALE GENOMIC DNA]</scope>
    <source>
        <strain evidence="7 8">62-1032</strain>
    </source>
</reference>
<evidence type="ECO:0000313" key="8">
    <source>
        <dbReference type="Proteomes" id="UP000193467"/>
    </source>
</evidence>
<feature type="region of interest" description="Disordered" evidence="5">
    <location>
        <begin position="665"/>
        <end position="731"/>
    </location>
</feature>
<dbReference type="CDD" id="cd15535">
    <property type="entry name" value="PHD1_Rco1"/>
    <property type="match status" value="1"/>
</dbReference>
<organism evidence="7 8">
    <name type="scientific">Leucosporidium creatinivorum</name>
    <dbReference type="NCBI Taxonomy" id="106004"/>
    <lineage>
        <taxon>Eukaryota</taxon>
        <taxon>Fungi</taxon>
        <taxon>Dikarya</taxon>
        <taxon>Basidiomycota</taxon>
        <taxon>Pucciniomycotina</taxon>
        <taxon>Microbotryomycetes</taxon>
        <taxon>Leucosporidiales</taxon>
        <taxon>Leucosporidium</taxon>
    </lineage>
</organism>
<accession>A0A1Y2DB12</accession>
<dbReference type="EMBL" id="MCGR01000086">
    <property type="protein sequence ID" value="ORY56458.1"/>
    <property type="molecule type" value="Genomic_DNA"/>
</dbReference>
<evidence type="ECO:0000259" key="6">
    <source>
        <dbReference type="PROSITE" id="PS50016"/>
    </source>
</evidence>
<dbReference type="SUPFAM" id="SSF57903">
    <property type="entry name" value="FYVE/PHD zinc finger"/>
    <property type="match status" value="2"/>
</dbReference>
<feature type="region of interest" description="Disordered" evidence="5">
    <location>
        <begin position="497"/>
        <end position="615"/>
    </location>
</feature>
<feature type="compositionally biased region" description="Low complexity" evidence="5">
    <location>
        <begin position="28"/>
        <end position="37"/>
    </location>
</feature>
<dbReference type="InterPro" id="IPR019786">
    <property type="entry name" value="Zinc_finger_PHD-type_CS"/>
</dbReference>
<dbReference type="PROSITE" id="PS01359">
    <property type="entry name" value="ZF_PHD_1"/>
    <property type="match status" value="1"/>
</dbReference>
<dbReference type="PANTHER" id="PTHR47636">
    <property type="entry name" value="TRANSCRIPTIONAL REGULATORY PROTEIN RCO1"/>
    <property type="match status" value="1"/>
</dbReference>
<dbReference type="OrthoDB" id="5876363at2759"/>
<name>A0A1Y2DB12_9BASI</name>
<dbReference type="GO" id="GO:0006357">
    <property type="term" value="P:regulation of transcription by RNA polymerase II"/>
    <property type="evidence" value="ECO:0007669"/>
    <property type="project" value="TreeGrafter"/>
</dbReference>
<evidence type="ECO:0000256" key="4">
    <source>
        <dbReference type="PROSITE-ProRule" id="PRU00146"/>
    </source>
</evidence>
<protein>
    <recommendedName>
        <fullName evidence="6">PHD-type domain-containing protein</fullName>
    </recommendedName>
</protein>
<feature type="compositionally biased region" description="Low complexity" evidence="5">
    <location>
        <begin position="497"/>
        <end position="508"/>
    </location>
</feature>
<feature type="region of interest" description="Disordered" evidence="5">
    <location>
        <begin position="1"/>
        <end position="49"/>
    </location>
</feature>
<dbReference type="GO" id="GO:0032221">
    <property type="term" value="C:Rpd3S complex"/>
    <property type="evidence" value="ECO:0007669"/>
    <property type="project" value="TreeGrafter"/>
</dbReference>
<dbReference type="PANTHER" id="PTHR47636:SF1">
    <property type="entry name" value="TRANSCRIPTIONAL REGULATORY PROTEIN RCO1"/>
    <property type="match status" value="1"/>
</dbReference>